<protein>
    <submittedName>
        <fullName evidence="1">Uncharacterized protein</fullName>
    </submittedName>
</protein>
<dbReference type="EMBL" id="LAZR01001013">
    <property type="protein sequence ID" value="KKN52571.1"/>
    <property type="molecule type" value="Genomic_DNA"/>
</dbReference>
<comment type="caution">
    <text evidence="1">The sequence shown here is derived from an EMBL/GenBank/DDBJ whole genome shotgun (WGS) entry which is preliminary data.</text>
</comment>
<dbReference type="AlphaFoldDB" id="A0A0F9TTV7"/>
<organism evidence="1">
    <name type="scientific">marine sediment metagenome</name>
    <dbReference type="NCBI Taxonomy" id="412755"/>
    <lineage>
        <taxon>unclassified sequences</taxon>
        <taxon>metagenomes</taxon>
        <taxon>ecological metagenomes</taxon>
    </lineage>
</organism>
<reference evidence="1" key="1">
    <citation type="journal article" date="2015" name="Nature">
        <title>Complex archaea that bridge the gap between prokaryotes and eukaryotes.</title>
        <authorList>
            <person name="Spang A."/>
            <person name="Saw J.H."/>
            <person name="Jorgensen S.L."/>
            <person name="Zaremba-Niedzwiedzka K."/>
            <person name="Martijn J."/>
            <person name="Lind A.E."/>
            <person name="van Eijk R."/>
            <person name="Schleper C."/>
            <person name="Guy L."/>
            <person name="Ettema T.J."/>
        </authorList>
    </citation>
    <scope>NUCLEOTIDE SEQUENCE</scope>
</reference>
<sequence>MAFLNVIPRPLYAGNHDVYCGDARFYAGYRGVGVTWSDVSAASTSWNDVAAPSTSWTDV</sequence>
<proteinExistence type="predicted"/>
<evidence type="ECO:0000313" key="1">
    <source>
        <dbReference type="EMBL" id="KKN52571.1"/>
    </source>
</evidence>
<gene>
    <name evidence="1" type="ORF">LCGC14_0611230</name>
</gene>
<name>A0A0F9TTV7_9ZZZZ</name>
<accession>A0A0F9TTV7</accession>